<dbReference type="Proteomes" id="UP000265566">
    <property type="component" value="Chromosome 7"/>
</dbReference>
<evidence type="ECO:0000313" key="1">
    <source>
        <dbReference type="EMBL" id="RHN48489.1"/>
    </source>
</evidence>
<proteinExistence type="predicted"/>
<organism evidence="1 2">
    <name type="scientific">Medicago truncatula</name>
    <name type="common">Barrel medic</name>
    <name type="synonym">Medicago tribuloides</name>
    <dbReference type="NCBI Taxonomy" id="3880"/>
    <lineage>
        <taxon>Eukaryota</taxon>
        <taxon>Viridiplantae</taxon>
        <taxon>Streptophyta</taxon>
        <taxon>Embryophyta</taxon>
        <taxon>Tracheophyta</taxon>
        <taxon>Spermatophyta</taxon>
        <taxon>Magnoliopsida</taxon>
        <taxon>eudicotyledons</taxon>
        <taxon>Gunneridae</taxon>
        <taxon>Pentapetalae</taxon>
        <taxon>rosids</taxon>
        <taxon>fabids</taxon>
        <taxon>Fabales</taxon>
        <taxon>Fabaceae</taxon>
        <taxon>Papilionoideae</taxon>
        <taxon>50 kb inversion clade</taxon>
        <taxon>NPAAA clade</taxon>
        <taxon>Hologalegina</taxon>
        <taxon>IRL clade</taxon>
        <taxon>Trifolieae</taxon>
        <taxon>Medicago</taxon>
    </lineage>
</organism>
<dbReference type="EMBL" id="PSQE01000007">
    <property type="protein sequence ID" value="RHN48489.1"/>
    <property type="molecule type" value="Genomic_DNA"/>
</dbReference>
<reference evidence="2" key="1">
    <citation type="journal article" date="2018" name="Nat. Plants">
        <title>Whole-genome landscape of Medicago truncatula symbiotic genes.</title>
        <authorList>
            <person name="Pecrix Y."/>
            <person name="Staton S.E."/>
            <person name="Sallet E."/>
            <person name="Lelandais-Briere C."/>
            <person name="Moreau S."/>
            <person name="Carrere S."/>
            <person name="Blein T."/>
            <person name="Jardinaud M.F."/>
            <person name="Latrasse D."/>
            <person name="Zouine M."/>
            <person name="Zahm M."/>
            <person name="Kreplak J."/>
            <person name="Mayjonade B."/>
            <person name="Satge C."/>
            <person name="Perez M."/>
            <person name="Cauet S."/>
            <person name="Marande W."/>
            <person name="Chantry-Darmon C."/>
            <person name="Lopez-Roques C."/>
            <person name="Bouchez O."/>
            <person name="Berard A."/>
            <person name="Debelle F."/>
            <person name="Munos S."/>
            <person name="Bendahmane A."/>
            <person name="Berges H."/>
            <person name="Niebel A."/>
            <person name="Buitink J."/>
            <person name="Frugier F."/>
            <person name="Benhamed M."/>
            <person name="Crespi M."/>
            <person name="Gouzy J."/>
            <person name="Gamas P."/>
        </authorList>
    </citation>
    <scope>NUCLEOTIDE SEQUENCE [LARGE SCALE GENOMIC DNA]</scope>
    <source>
        <strain evidence="2">cv. Jemalong A17</strain>
    </source>
</reference>
<protein>
    <submittedName>
        <fullName evidence="1">Uncharacterized protein</fullName>
    </submittedName>
</protein>
<name>A0A396H5D8_MEDTR</name>
<evidence type="ECO:0000313" key="2">
    <source>
        <dbReference type="Proteomes" id="UP000265566"/>
    </source>
</evidence>
<comment type="caution">
    <text evidence="1">The sequence shown here is derived from an EMBL/GenBank/DDBJ whole genome shotgun (WGS) entry which is preliminary data.</text>
</comment>
<gene>
    <name evidence="1" type="ORF">MtrunA17_Chr7g0264321</name>
</gene>
<accession>A0A396H5D8</accession>
<dbReference type="Gramene" id="rna43209">
    <property type="protein sequence ID" value="RHN48489.1"/>
    <property type="gene ID" value="gene43209"/>
</dbReference>
<sequence>MFSTSFNIHLTPHKLNLFSIKIPSLYYREYRQWKRGCCKAAI</sequence>
<dbReference type="AlphaFoldDB" id="A0A396H5D8"/>